<keyword evidence="4 7" id="KW-0812">Transmembrane</keyword>
<reference evidence="9 10" key="1">
    <citation type="submission" date="2022-04" db="EMBL/GenBank/DDBJ databases">
        <authorList>
            <person name="Ye Y.-Q."/>
            <person name="Du Z.-J."/>
        </authorList>
    </citation>
    <scope>NUCLEOTIDE SEQUENCE [LARGE SCALE GENOMIC DNA]</scope>
    <source>
        <strain evidence="9 10">A6E488</strain>
    </source>
</reference>
<proteinExistence type="inferred from homology"/>
<name>A0AAW5QUQ4_9HYPH</name>
<evidence type="ECO:0000256" key="7">
    <source>
        <dbReference type="RuleBase" id="RU369025"/>
    </source>
</evidence>
<feature type="transmembrane region" description="Helical" evidence="7">
    <location>
        <begin position="102"/>
        <end position="125"/>
    </location>
</feature>
<keyword evidence="7" id="KW-0813">Transport</keyword>
<dbReference type="GO" id="GO:0008381">
    <property type="term" value="F:mechanosensitive monoatomic ion channel activity"/>
    <property type="evidence" value="ECO:0007669"/>
    <property type="project" value="InterPro"/>
</dbReference>
<dbReference type="PANTHER" id="PTHR30221">
    <property type="entry name" value="SMALL-CONDUCTANCE MECHANOSENSITIVE CHANNEL"/>
    <property type="match status" value="1"/>
</dbReference>
<organism evidence="9 10">
    <name type="scientific">Microbaculum marinisediminis</name>
    <dbReference type="NCBI Taxonomy" id="2931392"/>
    <lineage>
        <taxon>Bacteria</taxon>
        <taxon>Pseudomonadati</taxon>
        <taxon>Pseudomonadota</taxon>
        <taxon>Alphaproteobacteria</taxon>
        <taxon>Hyphomicrobiales</taxon>
        <taxon>Tepidamorphaceae</taxon>
        <taxon>Microbaculum</taxon>
    </lineage>
</organism>
<evidence type="ECO:0000256" key="5">
    <source>
        <dbReference type="ARBA" id="ARBA00022989"/>
    </source>
</evidence>
<dbReference type="Proteomes" id="UP001320898">
    <property type="component" value="Unassembled WGS sequence"/>
</dbReference>
<dbReference type="Pfam" id="PF00924">
    <property type="entry name" value="MS_channel_2nd"/>
    <property type="match status" value="1"/>
</dbReference>
<dbReference type="EMBL" id="JALIDZ010000001">
    <property type="protein sequence ID" value="MCT8970634.1"/>
    <property type="molecule type" value="Genomic_DNA"/>
</dbReference>
<keyword evidence="3" id="KW-1003">Cell membrane</keyword>
<comment type="subunit">
    <text evidence="7">Homoheptamer.</text>
</comment>
<evidence type="ECO:0000313" key="9">
    <source>
        <dbReference type="EMBL" id="MCT8970634.1"/>
    </source>
</evidence>
<keyword evidence="7" id="KW-0406">Ion transport</keyword>
<accession>A0AAW5QUQ4</accession>
<evidence type="ECO:0000256" key="3">
    <source>
        <dbReference type="ARBA" id="ARBA00022475"/>
    </source>
</evidence>
<keyword evidence="6 7" id="KW-0472">Membrane</keyword>
<evidence type="ECO:0000256" key="4">
    <source>
        <dbReference type="ARBA" id="ARBA00022692"/>
    </source>
</evidence>
<comment type="caution">
    <text evidence="7">Lacks conserved residue(s) required for the propagation of feature annotation.</text>
</comment>
<evidence type="ECO:0000259" key="8">
    <source>
        <dbReference type="Pfam" id="PF00924"/>
    </source>
</evidence>
<dbReference type="Gene3D" id="3.30.70.100">
    <property type="match status" value="1"/>
</dbReference>
<keyword evidence="7" id="KW-0407">Ion channel</keyword>
<dbReference type="InterPro" id="IPR011066">
    <property type="entry name" value="MscS_channel_C_sf"/>
</dbReference>
<dbReference type="Gene3D" id="2.30.30.60">
    <property type="match status" value="1"/>
</dbReference>
<keyword evidence="10" id="KW-1185">Reference proteome</keyword>
<feature type="transmembrane region" description="Helical" evidence="7">
    <location>
        <begin position="63"/>
        <end position="81"/>
    </location>
</feature>
<comment type="subcellular location">
    <subcellularLocation>
        <location evidence="7">Cell inner membrane</location>
        <topology evidence="7">Multi-pass membrane protein</topology>
    </subcellularLocation>
    <subcellularLocation>
        <location evidence="1">Cell membrane</location>
        <topology evidence="1">Multi-pass membrane protein</topology>
    </subcellularLocation>
</comment>
<protein>
    <recommendedName>
        <fullName evidence="7">Small-conductance mechanosensitive channel</fullName>
    </recommendedName>
</protein>
<comment type="similarity">
    <text evidence="2 7">Belongs to the MscS (TC 1.A.23) family.</text>
</comment>
<dbReference type="SUPFAM" id="SSF50182">
    <property type="entry name" value="Sm-like ribonucleoproteins"/>
    <property type="match status" value="1"/>
</dbReference>
<evidence type="ECO:0000256" key="2">
    <source>
        <dbReference type="ARBA" id="ARBA00008017"/>
    </source>
</evidence>
<gene>
    <name evidence="9" type="ORF">MUB46_02060</name>
</gene>
<comment type="function">
    <text evidence="7">Mechanosensitive channel that participates in the regulation of osmotic pressure changes within the cell, opening in response to stretch forces in the membrane lipid bilayer, without the need for other proteins. Contributes to normal resistance to hypoosmotic shock. Forms an ion channel of 1.0 nanosiemens conductance with a slight preference for anions.</text>
</comment>
<evidence type="ECO:0000256" key="6">
    <source>
        <dbReference type="ARBA" id="ARBA00023136"/>
    </source>
</evidence>
<dbReference type="SUPFAM" id="SSF82689">
    <property type="entry name" value="Mechanosensitive channel protein MscS (YggB), C-terminal domain"/>
    <property type="match status" value="1"/>
</dbReference>
<dbReference type="PANTHER" id="PTHR30221:SF1">
    <property type="entry name" value="SMALL-CONDUCTANCE MECHANOSENSITIVE CHANNEL"/>
    <property type="match status" value="1"/>
</dbReference>
<evidence type="ECO:0000256" key="1">
    <source>
        <dbReference type="ARBA" id="ARBA00004651"/>
    </source>
</evidence>
<keyword evidence="5 7" id="KW-1133">Transmembrane helix</keyword>
<dbReference type="InterPro" id="IPR006685">
    <property type="entry name" value="MscS_channel_2nd"/>
</dbReference>
<sequence>MTAQAVAQAATGAAGEAAAPAEGQAVVAEKTREVIVTYFGQLDSDPTLIIEKIEKWINGSYTLLPNIIVALIFFGIFWGVAKAVEASFVKWAARRKRKNLGEVLGGFLRWAVTIFGFFIAITIILPSVEPVDLLAGLGIGSVAIGFAFKDILQNWLAGLLILFRQPFLAGDQIVISGYEGTVERIETRSTNIRTHDGRLVLVPNSDAYTNAVTVATAFKKRQSQCNLAVPAGADIAKTRELIVTTLGKIDGVLQDPAPAVLTTDLQAAKVILQASWWTGSKYAEITSVRSQALEALKAALEKNDFALA</sequence>
<comment type="caution">
    <text evidence="9">The sequence shown here is derived from an EMBL/GenBank/DDBJ whole genome shotgun (WGS) entry which is preliminary data.</text>
</comment>
<dbReference type="InterPro" id="IPR010920">
    <property type="entry name" value="LSM_dom_sf"/>
</dbReference>
<dbReference type="InterPro" id="IPR011014">
    <property type="entry name" value="MscS_channel_TM-2"/>
</dbReference>
<feature type="domain" description="Mechanosensitive ion channel MscS" evidence="8">
    <location>
        <begin position="150"/>
        <end position="212"/>
    </location>
</feature>
<keyword evidence="7" id="KW-0997">Cell inner membrane</keyword>
<dbReference type="InterPro" id="IPR023408">
    <property type="entry name" value="MscS_beta-dom_sf"/>
</dbReference>
<evidence type="ECO:0000313" key="10">
    <source>
        <dbReference type="Proteomes" id="UP001320898"/>
    </source>
</evidence>
<feature type="transmembrane region" description="Helical" evidence="7">
    <location>
        <begin position="131"/>
        <end position="148"/>
    </location>
</feature>
<dbReference type="Gene3D" id="1.10.287.1260">
    <property type="match status" value="1"/>
</dbReference>
<dbReference type="SUPFAM" id="SSF82861">
    <property type="entry name" value="Mechanosensitive channel protein MscS (YggB), transmembrane region"/>
    <property type="match status" value="1"/>
</dbReference>
<dbReference type="InterPro" id="IPR045275">
    <property type="entry name" value="MscS_archaea/bacteria_type"/>
</dbReference>
<dbReference type="AlphaFoldDB" id="A0AAW5QUQ4"/>
<dbReference type="GO" id="GO:0005886">
    <property type="term" value="C:plasma membrane"/>
    <property type="evidence" value="ECO:0007669"/>
    <property type="project" value="UniProtKB-SubCell"/>
</dbReference>
<dbReference type="RefSeq" id="WP_261614199.1">
    <property type="nucleotide sequence ID" value="NZ_JALIDZ010000001.1"/>
</dbReference>